<comment type="caution">
    <text evidence="5">The sequence shown here is derived from an EMBL/GenBank/DDBJ whole genome shotgun (WGS) entry which is preliminary data.</text>
</comment>
<keyword evidence="6" id="KW-1185">Reference proteome</keyword>
<proteinExistence type="predicted"/>
<evidence type="ECO:0000256" key="3">
    <source>
        <dbReference type="PROSITE-ProRule" id="PRU00339"/>
    </source>
</evidence>
<keyword evidence="1" id="KW-0677">Repeat</keyword>
<sequence length="362" mass="39696">MSETQTRKRTESLSKIYSKKPISEGYALWDRDYLLAAMRVFTFKAEGAPPFVLAPYLDSVAEITLQMQDFEDAAEQFAIAASKYQLIDQKVLADLMRFKVTEVSGSAEIALEQVQAYLAAQDPQLNGGIENSTPQTKCAFARVYAYLADLLLRSLDEMQPCGAVLTQARMAAELAVQLGWDRDHSGWLVVGDVHAASGDYEKAREAYGKALQKCPHYAKALERQISVLQQLVRAAEDKADNASKAALNVEILSLLNRSIEVHPLANTFREKAFLLSEIQGDEAALAFVAETLENPPQEEIDVIGSSAKEMKATLLKARAAILADGDQLEAALEAATQALEVNPGDEEAKSIIRDLHESMATE</sequence>
<dbReference type="KEGG" id="phet:94293251"/>
<organism evidence="5 6">
    <name type="scientific">Porcisia hertigi</name>
    <dbReference type="NCBI Taxonomy" id="2761500"/>
    <lineage>
        <taxon>Eukaryota</taxon>
        <taxon>Discoba</taxon>
        <taxon>Euglenozoa</taxon>
        <taxon>Kinetoplastea</taxon>
        <taxon>Metakinetoplastina</taxon>
        <taxon>Trypanosomatida</taxon>
        <taxon>Trypanosomatidae</taxon>
        <taxon>Leishmaniinae</taxon>
        <taxon>Porcisia</taxon>
    </lineage>
</organism>
<feature type="repeat" description="TPR" evidence="3">
    <location>
        <begin position="184"/>
        <end position="217"/>
    </location>
</feature>
<dbReference type="GeneID" id="94293251"/>
<feature type="coiled-coil region" evidence="4">
    <location>
        <begin position="218"/>
        <end position="245"/>
    </location>
</feature>
<dbReference type="InterPro" id="IPR013105">
    <property type="entry name" value="TPR_2"/>
</dbReference>
<dbReference type="RefSeq" id="XP_067759729.1">
    <property type="nucleotide sequence ID" value="XM_067903174.1"/>
</dbReference>
<dbReference type="Proteomes" id="UP000674318">
    <property type="component" value="Unassembled WGS sequence"/>
</dbReference>
<dbReference type="PROSITE" id="PS50005">
    <property type="entry name" value="TPR"/>
    <property type="match status" value="1"/>
</dbReference>
<keyword evidence="2 3" id="KW-0802">TPR repeat</keyword>
<dbReference type="AlphaFoldDB" id="A0A836YGT9"/>
<evidence type="ECO:0000313" key="5">
    <source>
        <dbReference type="EMBL" id="KAG5511637.1"/>
    </source>
</evidence>
<keyword evidence="4" id="KW-0175">Coiled coil</keyword>
<dbReference type="InterPro" id="IPR019734">
    <property type="entry name" value="TPR_rpt"/>
</dbReference>
<accession>A0A836YGT9</accession>
<dbReference type="EMBL" id="JAFJZO010000004">
    <property type="protein sequence ID" value="KAG5511637.1"/>
    <property type="molecule type" value="Genomic_DNA"/>
</dbReference>
<evidence type="ECO:0000256" key="1">
    <source>
        <dbReference type="ARBA" id="ARBA00022737"/>
    </source>
</evidence>
<name>A0A836YGT9_9TRYP</name>
<evidence type="ECO:0008006" key="7">
    <source>
        <dbReference type="Google" id="ProtNLM"/>
    </source>
</evidence>
<protein>
    <recommendedName>
        <fullName evidence="7">Tetratricopeptide repeat protein</fullName>
    </recommendedName>
</protein>
<evidence type="ECO:0000256" key="2">
    <source>
        <dbReference type="ARBA" id="ARBA00022803"/>
    </source>
</evidence>
<dbReference type="SMART" id="SM00028">
    <property type="entry name" value="TPR"/>
    <property type="match status" value="2"/>
</dbReference>
<gene>
    <name evidence="5" type="ORF">JKF63_07234</name>
</gene>
<dbReference type="SUPFAM" id="SSF48452">
    <property type="entry name" value="TPR-like"/>
    <property type="match status" value="2"/>
</dbReference>
<dbReference type="OrthoDB" id="418911at2759"/>
<dbReference type="Gene3D" id="1.25.40.10">
    <property type="entry name" value="Tetratricopeptide repeat domain"/>
    <property type="match status" value="1"/>
</dbReference>
<dbReference type="InterPro" id="IPR011990">
    <property type="entry name" value="TPR-like_helical_dom_sf"/>
</dbReference>
<evidence type="ECO:0000256" key="4">
    <source>
        <dbReference type="SAM" id="Coils"/>
    </source>
</evidence>
<reference evidence="5 6" key="1">
    <citation type="submission" date="2021-02" db="EMBL/GenBank/DDBJ databases">
        <title>Porcisia hertigi Genome sequencing and assembly.</title>
        <authorList>
            <person name="Almutairi H."/>
            <person name="Gatherer D."/>
        </authorList>
    </citation>
    <scope>NUCLEOTIDE SEQUENCE [LARGE SCALE GENOMIC DNA]</scope>
    <source>
        <strain evidence="5 6">C119</strain>
    </source>
</reference>
<dbReference type="Pfam" id="PF07719">
    <property type="entry name" value="TPR_2"/>
    <property type="match status" value="1"/>
</dbReference>
<evidence type="ECO:0000313" key="6">
    <source>
        <dbReference type="Proteomes" id="UP000674318"/>
    </source>
</evidence>